<protein>
    <submittedName>
        <fullName evidence="1">Uncharacterized protein</fullName>
    </submittedName>
</protein>
<evidence type="ECO:0000313" key="1">
    <source>
        <dbReference type="EnsemblPlants" id="TuG1812G0200003418.01.T01"/>
    </source>
</evidence>
<proteinExistence type="predicted"/>
<keyword evidence="2" id="KW-1185">Reference proteome</keyword>
<reference evidence="1" key="2">
    <citation type="submission" date="2018-03" db="EMBL/GenBank/DDBJ databases">
        <title>The Triticum urartu genome reveals the dynamic nature of wheat genome evolution.</title>
        <authorList>
            <person name="Ling H."/>
            <person name="Ma B."/>
            <person name="Shi X."/>
            <person name="Liu H."/>
            <person name="Dong L."/>
            <person name="Sun H."/>
            <person name="Cao Y."/>
            <person name="Gao Q."/>
            <person name="Zheng S."/>
            <person name="Li Y."/>
            <person name="Yu Y."/>
            <person name="Du H."/>
            <person name="Qi M."/>
            <person name="Li Y."/>
            <person name="Yu H."/>
            <person name="Cui Y."/>
            <person name="Wang N."/>
            <person name="Chen C."/>
            <person name="Wu H."/>
            <person name="Zhao Y."/>
            <person name="Zhang J."/>
            <person name="Li Y."/>
            <person name="Zhou W."/>
            <person name="Zhang B."/>
            <person name="Hu W."/>
            <person name="Eijk M."/>
            <person name="Tang J."/>
            <person name="Witsenboer H."/>
            <person name="Zhao S."/>
            <person name="Li Z."/>
            <person name="Zhang A."/>
            <person name="Wang D."/>
            <person name="Liang C."/>
        </authorList>
    </citation>
    <scope>NUCLEOTIDE SEQUENCE [LARGE SCALE GENOMIC DNA]</scope>
    <source>
        <strain evidence="1">cv. G1812</strain>
    </source>
</reference>
<dbReference type="EnsemblPlants" id="TuG1812G0200003418.01.T01">
    <property type="protein sequence ID" value="TuG1812G0200003418.01.T01"/>
    <property type="gene ID" value="TuG1812G0200003418.01"/>
</dbReference>
<reference evidence="2" key="1">
    <citation type="journal article" date="2013" name="Nature">
        <title>Draft genome of the wheat A-genome progenitor Triticum urartu.</title>
        <authorList>
            <person name="Ling H.Q."/>
            <person name="Zhao S."/>
            <person name="Liu D."/>
            <person name="Wang J."/>
            <person name="Sun H."/>
            <person name="Zhang C."/>
            <person name="Fan H."/>
            <person name="Li D."/>
            <person name="Dong L."/>
            <person name="Tao Y."/>
            <person name="Gao C."/>
            <person name="Wu H."/>
            <person name="Li Y."/>
            <person name="Cui Y."/>
            <person name="Guo X."/>
            <person name="Zheng S."/>
            <person name="Wang B."/>
            <person name="Yu K."/>
            <person name="Liang Q."/>
            <person name="Yang W."/>
            <person name="Lou X."/>
            <person name="Chen J."/>
            <person name="Feng M."/>
            <person name="Jian J."/>
            <person name="Zhang X."/>
            <person name="Luo G."/>
            <person name="Jiang Y."/>
            <person name="Liu J."/>
            <person name="Wang Z."/>
            <person name="Sha Y."/>
            <person name="Zhang B."/>
            <person name="Wu H."/>
            <person name="Tang D."/>
            <person name="Shen Q."/>
            <person name="Xue P."/>
            <person name="Zou S."/>
            <person name="Wang X."/>
            <person name="Liu X."/>
            <person name="Wang F."/>
            <person name="Yang Y."/>
            <person name="An X."/>
            <person name="Dong Z."/>
            <person name="Zhang K."/>
            <person name="Zhang X."/>
            <person name="Luo M.C."/>
            <person name="Dvorak J."/>
            <person name="Tong Y."/>
            <person name="Wang J."/>
            <person name="Yang H."/>
            <person name="Li Z."/>
            <person name="Wang D."/>
            <person name="Zhang A."/>
            <person name="Wang J."/>
        </authorList>
    </citation>
    <scope>NUCLEOTIDE SEQUENCE</scope>
    <source>
        <strain evidence="2">cv. G1812</strain>
    </source>
</reference>
<dbReference type="Gramene" id="TuG1812G0200003418.01.T01">
    <property type="protein sequence ID" value="TuG1812G0200003418.01.T01"/>
    <property type="gene ID" value="TuG1812G0200003418.01"/>
</dbReference>
<name>A0A8R7TJ48_TRIUA</name>
<dbReference type="Proteomes" id="UP000015106">
    <property type="component" value="Chromosome 2"/>
</dbReference>
<accession>A0A8R7TJ48</accession>
<sequence length="77" mass="8982">AIDKVSVIGVDTITKHTEIHQYIKGEEDLGGEDDDMVRRKSHLLHPFVPSEFPKFFWPHQLRCVEDYQDELTKSSNQ</sequence>
<evidence type="ECO:0000313" key="2">
    <source>
        <dbReference type="Proteomes" id="UP000015106"/>
    </source>
</evidence>
<dbReference type="AlphaFoldDB" id="A0A8R7TJ48"/>
<reference evidence="1" key="3">
    <citation type="submission" date="2022-06" db="UniProtKB">
        <authorList>
            <consortium name="EnsemblPlants"/>
        </authorList>
    </citation>
    <scope>IDENTIFICATION</scope>
</reference>
<organism evidence="1 2">
    <name type="scientific">Triticum urartu</name>
    <name type="common">Red wild einkorn</name>
    <name type="synonym">Crithodium urartu</name>
    <dbReference type="NCBI Taxonomy" id="4572"/>
    <lineage>
        <taxon>Eukaryota</taxon>
        <taxon>Viridiplantae</taxon>
        <taxon>Streptophyta</taxon>
        <taxon>Embryophyta</taxon>
        <taxon>Tracheophyta</taxon>
        <taxon>Spermatophyta</taxon>
        <taxon>Magnoliopsida</taxon>
        <taxon>Liliopsida</taxon>
        <taxon>Poales</taxon>
        <taxon>Poaceae</taxon>
        <taxon>BOP clade</taxon>
        <taxon>Pooideae</taxon>
        <taxon>Triticodae</taxon>
        <taxon>Triticeae</taxon>
        <taxon>Triticinae</taxon>
        <taxon>Triticum</taxon>
    </lineage>
</organism>